<name>A0ABQ9WKT7_9EUKA</name>
<dbReference type="EMBL" id="JARBJD010000754">
    <property type="protein sequence ID" value="KAK2940079.1"/>
    <property type="molecule type" value="Genomic_DNA"/>
</dbReference>
<organism evidence="2 3">
    <name type="scientific">Blattamonas nauphoetae</name>
    <dbReference type="NCBI Taxonomy" id="2049346"/>
    <lineage>
        <taxon>Eukaryota</taxon>
        <taxon>Metamonada</taxon>
        <taxon>Preaxostyla</taxon>
        <taxon>Oxymonadida</taxon>
        <taxon>Blattamonas</taxon>
    </lineage>
</organism>
<evidence type="ECO:0000256" key="1">
    <source>
        <dbReference type="SAM" id="MobiDB-lite"/>
    </source>
</evidence>
<sequence>MDFVLHLPVVLTIPSSLTFFGADESIWTFLDEMVNAPLELEEKDREVQQMGKKMHRILRMEGIEDVMEEKLQNDQDEYLGAWIVTYSIVWNNLQDSLCHSPSIVASLSFSAATLTLLVSGRQCVDPSVVAIGGKDDSEGSEDIIAQLMEIEALIVVLCSSFLLGVRFVEQTTILSVSTQTVPMLCPNPTHLSPLPHSPRPPRVHPLRDPADFSHHPHSHDILPTPASPSTHRHAPPFHVFLSSFEKTCSHHFINTLNPQSISFTEAADIHTYLMTSIASSIWLPTPCGLRQLEIQDDDEQQSVHETILKQVLSPSEKYIYHLCVNRYSIIEGEQSMNFLTLLAQLLRISPYNQPTMEFVLNMRVCLMIPSCLTFFEKNNTIYWVLYLMNDACKEWNITRGELQKMVKKVHRMLRMEGVEDVIEEKIRIDQDEYFGELTLAESIELNRILGKNIPLEE</sequence>
<feature type="region of interest" description="Disordered" evidence="1">
    <location>
        <begin position="188"/>
        <end position="219"/>
    </location>
</feature>
<comment type="caution">
    <text evidence="2">The sequence shown here is derived from an EMBL/GenBank/DDBJ whole genome shotgun (WGS) entry which is preliminary data.</text>
</comment>
<evidence type="ECO:0000313" key="2">
    <source>
        <dbReference type="EMBL" id="KAK2940079.1"/>
    </source>
</evidence>
<evidence type="ECO:0000313" key="3">
    <source>
        <dbReference type="Proteomes" id="UP001281761"/>
    </source>
</evidence>
<protein>
    <submittedName>
        <fullName evidence="2">Uncharacterized protein</fullName>
    </submittedName>
</protein>
<dbReference type="Proteomes" id="UP001281761">
    <property type="component" value="Unassembled WGS sequence"/>
</dbReference>
<keyword evidence="3" id="KW-1185">Reference proteome</keyword>
<gene>
    <name evidence="2" type="ORF">BLNAU_25013</name>
</gene>
<reference evidence="2 3" key="1">
    <citation type="journal article" date="2022" name="bioRxiv">
        <title>Genomics of Preaxostyla Flagellates Illuminates Evolutionary Transitions and the Path Towards Mitochondrial Loss.</title>
        <authorList>
            <person name="Novak L.V.F."/>
            <person name="Treitli S.C."/>
            <person name="Pyrih J."/>
            <person name="Halakuc P."/>
            <person name="Pipaliya S.V."/>
            <person name="Vacek V."/>
            <person name="Brzon O."/>
            <person name="Soukal P."/>
            <person name="Eme L."/>
            <person name="Dacks J.B."/>
            <person name="Karnkowska A."/>
            <person name="Elias M."/>
            <person name="Hampl V."/>
        </authorList>
    </citation>
    <scope>NUCLEOTIDE SEQUENCE [LARGE SCALE GENOMIC DNA]</scope>
    <source>
        <strain evidence="2">NAU3</strain>
        <tissue evidence="2">Gut</tissue>
    </source>
</reference>
<proteinExistence type="predicted"/>
<accession>A0ABQ9WKT7</accession>
<feature type="compositionally biased region" description="Basic and acidic residues" evidence="1">
    <location>
        <begin position="205"/>
        <end position="219"/>
    </location>
</feature>